<keyword evidence="2" id="KW-0862">Zinc</keyword>
<keyword evidence="1 3" id="KW-0863">Zinc-finger</keyword>
<dbReference type="EnsemblMetazoa" id="HelroT138577">
    <property type="protein sequence ID" value="HelroP138577"/>
    <property type="gene ID" value="HelroG138577"/>
</dbReference>
<sequence>PSYRLPYIKGKFNDDKCFICRDDFNERVYLWKIPCGHIYHFQCMKTCLRYSRVCPYCRTE</sequence>
<dbReference type="GeneID" id="20196506"/>
<feature type="domain" description="RING-type" evidence="4">
    <location>
        <begin position="17"/>
        <end position="58"/>
    </location>
</feature>
<evidence type="ECO:0000256" key="2">
    <source>
        <dbReference type="ARBA" id="ARBA00022833"/>
    </source>
</evidence>
<evidence type="ECO:0000313" key="6">
    <source>
        <dbReference type="EnsemblMetazoa" id="HelroP138577"/>
    </source>
</evidence>
<name>T1EIV6_HELRO</name>
<dbReference type="AlphaFoldDB" id="T1EIV6"/>
<dbReference type="PROSITE" id="PS50089">
    <property type="entry name" value="ZF_RING_2"/>
    <property type="match status" value="1"/>
</dbReference>
<keyword evidence="1 3" id="KW-0479">Metal-binding</keyword>
<dbReference type="KEGG" id="hro:HELRODRAFT_138577"/>
<dbReference type="RefSeq" id="XP_009020918.1">
    <property type="nucleotide sequence ID" value="XM_009022670.1"/>
</dbReference>
<dbReference type="EMBL" id="AMQM01009726">
    <property type="status" value="NOT_ANNOTATED_CDS"/>
    <property type="molecule type" value="Genomic_DNA"/>
</dbReference>
<evidence type="ECO:0000256" key="1">
    <source>
        <dbReference type="ARBA" id="ARBA00022771"/>
    </source>
</evidence>
<reference evidence="7" key="1">
    <citation type="submission" date="2012-12" db="EMBL/GenBank/DDBJ databases">
        <authorList>
            <person name="Hellsten U."/>
            <person name="Grimwood J."/>
            <person name="Chapman J.A."/>
            <person name="Shapiro H."/>
            <person name="Aerts A."/>
            <person name="Otillar R.P."/>
            <person name="Terry A.Y."/>
            <person name="Boore J.L."/>
            <person name="Simakov O."/>
            <person name="Marletaz F."/>
            <person name="Cho S.-J."/>
            <person name="Edsinger-Gonzales E."/>
            <person name="Havlak P."/>
            <person name="Kuo D.-H."/>
            <person name="Larsson T."/>
            <person name="Lv J."/>
            <person name="Arendt D."/>
            <person name="Savage R."/>
            <person name="Osoegawa K."/>
            <person name="de Jong P."/>
            <person name="Lindberg D.R."/>
            <person name="Seaver E.C."/>
            <person name="Weisblat D.A."/>
            <person name="Putnam N.H."/>
            <person name="Grigoriev I.V."/>
            <person name="Rokhsar D.S."/>
        </authorList>
    </citation>
    <scope>NUCLEOTIDE SEQUENCE</scope>
</reference>
<reference evidence="5 7" key="2">
    <citation type="journal article" date="2013" name="Nature">
        <title>Insights into bilaterian evolution from three spiralian genomes.</title>
        <authorList>
            <person name="Simakov O."/>
            <person name="Marletaz F."/>
            <person name="Cho S.J."/>
            <person name="Edsinger-Gonzales E."/>
            <person name="Havlak P."/>
            <person name="Hellsten U."/>
            <person name="Kuo D.H."/>
            <person name="Larsson T."/>
            <person name="Lv J."/>
            <person name="Arendt D."/>
            <person name="Savage R."/>
            <person name="Osoegawa K."/>
            <person name="de Jong P."/>
            <person name="Grimwood J."/>
            <person name="Chapman J.A."/>
            <person name="Shapiro H."/>
            <person name="Aerts A."/>
            <person name="Otillar R.P."/>
            <person name="Terry A.Y."/>
            <person name="Boore J.L."/>
            <person name="Grigoriev I.V."/>
            <person name="Lindberg D.R."/>
            <person name="Seaver E.C."/>
            <person name="Weisblat D.A."/>
            <person name="Putnam N.H."/>
            <person name="Rokhsar D.S."/>
        </authorList>
    </citation>
    <scope>NUCLEOTIDE SEQUENCE</scope>
</reference>
<accession>T1EIV6</accession>
<keyword evidence="7" id="KW-1185">Reference proteome</keyword>
<gene>
    <name evidence="6" type="primary">20196506</name>
    <name evidence="5" type="ORF">HELRODRAFT_138577</name>
</gene>
<reference evidence="6" key="3">
    <citation type="submission" date="2015-06" db="UniProtKB">
        <authorList>
            <consortium name="EnsemblMetazoa"/>
        </authorList>
    </citation>
    <scope>IDENTIFICATION</scope>
</reference>
<dbReference type="Gene3D" id="3.30.40.10">
    <property type="entry name" value="Zinc/RING finger domain, C3HC4 (zinc finger)"/>
    <property type="match status" value="1"/>
</dbReference>
<dbReference type="STRING" id="6412.T1EIV6"/>
<dbReference type="HOGENOM" id="CLU_013137_21_5_1"/>
<dbReference type="CTD" id="20196506"/>
<dbReference type="EMBL" id="KB096859">
    <property type="protein sequence ID" value="ESO00984.1"/>
    <property type="molecule type" value="Genomic_DNA"/>
</dbReference>
<proteinExistence type="predicted"/>
<organism evidence="6 7">
    <name type="scientific">Helobdella robusta</name>
    <name type="common">Californian leech</name>
    <dbReference type="NCBI Taxonomy" id="6412"/>
    <lineage>
        <taxon>Eukaryota</taxon>
        <taxon>Metazoa</taxon>
        <taxon>Spiralia</taxon>
        <taxon>Lophotrochozoa</taxon>
        <taxon>Annelida</taxon>
        <taxon>Clitellata</taxon>
        <taxon>Hirudinea</taxon>
        <taxon>Rhynchobdellida</taxon>
        <taxon>Glossiphoniidae</taxon>
        <taxon>Helobdella</taxon>
    </lineage>
</organism>
<dbReference type="OrthoDB" id="8062037at2759"/>
<protein>
    <recommendedName>
        <fullName evidence="4">RING-type domain-containing protein</fullName>
    </recommendedName>
</protein>
<evidence type="ECO:0000256" key="3">
    <source>
        <dbReference type="PROSITE-ProRule" id="PRU00175"/>
    </source>
</evidence>
<dbReference type="SUPFAM" id="SSF57850">
    <property type="entry name" value="RING/U-box"/>
    <property type="match status" value="1"/>
</dbReference>
<dbReference type="InterPro" id="IPR001841">
    <property type="entry name" value="Znf_RING"/>
</dbReference>
<dbReference type="InterPro" id="IPR013083">
    <property type="entry name" value="Znf_RING/FYVE/PHD"/>
</dbReference>
<evidence type="ECO:0000313" key="7">
    <source>
        <dbReference type="Proteomes" id="UP000015101"/>
    </source>
</evidence>
<dbReference type="Proteomes" id="UP000015101">
    <property type="component" value="Unassembled WGS sequence"/>
</dbReference>
<evidence type="ECO:0000313" key="5">
    <source>
        <dbReference type="EMBL" id="ESO00984.1"/>
    </source>
</evidence>
<evidence type="ECO:0000259" key="4">
    <source>
        <dbReference type="PROSITE" id="PS50089"/>
    </source>
</evidence>
<dbReference type="GO" id="GO:0008270">
    <property type="term" value="F:zinc ion binding"/>
    <property type="evidence" value="ECO:0007669"/>
    <property type="project" value="UniProtKB-KW"/>
</dbReference>
<dbReference type="Pfam" id="PF13639">
    <property type="entry name" value="zf-RING_2"/>
    <property type="match status" value="1"/>
</dbReference>
<dbReference type="InParanoid" id="T1EIV6"/>